<reference evidence="3 4" key="1">
    <citation type="submission" date="2025-04" db="UniProtKB">
        <authorList>
            <consortium name="RefSeq"/>
        </authorList>
    </citation>
    <scope>IDENTIFICATION</scope>
</reference>
<proteinExistence type="predicted"/>
<dbReference type="GO" id="GO:0006384">
    <property type="term" value="P:transcription initiation at RNA polymerase III promoter"/>
    <property type="evidence" value="ECO:0007669"/>
    <property type="project" value="InterPro"/>
</dbReference>
<dbReference type="Proteomes" id="UP001165740">
    <property type="component" value="Chromosome 1"/>
</dbReference>
<dbReference type="Gene3D" id="2.130.10.10">
    <property type="entry name" value="YVTN repeat-like/Quinoprotein amine dehydrogenase"/>
    <property type="match status" value="1"/>
</dbReference>
<dbReference type="PANTHER" id="PTHR15496:SF2">
    <property type="entry name" value="GENERAL TRANSCRIPTION FACTOR 3C POLYPEPTIDE 4"/>
    <property type="match status" value="1"/>
</dbReference>
<evidence type="ECO:0000313" key="7">
    <source>
        <dbReference type="RefSeq" id="XP_055884987.1"/>
    </source>
</evidence>
<dbReference type="InterPro" id="IPR036322">
    <property type="entry name" value="WD40_repeat_dom_sf"/>
</dbReference>
<sequence>MEKELNLLFDNFSTSITSTKGVSWSQNNKAAVCFAETIVIYHITCAEYNGYAFKTILHKIFDILSLNKCCFPEGILHLKNSFSNLNETEKERFLTDATLCNAYIYPLEIWNTFKLAKFSPVDYDFMGPHCLLAVLTYSHQLIIFSEQTGEWKIFLECSLLIKVQASSNLKLPLTIGVDIDFDNYVDLIYNMSTVEIEWSSILKTHSESEPLILLLFTGSKNGRVSLWKVRNDMKCLDDNFIFLCSDYYKSTVTALKWQTLSPSEGILSIGYIDGSIRLLKVSTESDETCLVNIKEIFSDLHADNLAIDDLGWSKTNEGTNVLLACKQYFLFVYAVKDGLVNFVRHYHLESELQLSSISVFGRHGAVASLSGDIFNFKCTEEKGEITLDLTSVNLTCLQKDPKVQWLCKGLSKSEYSCLFLSANKLNGRSKYYEISKRVNSRHKVILFCPDKPSVELVHNTLTSTGSPQHLMVYLRVCIENSFNSCCNPTEFFDICHYLDKCDTIPSLQILRDITRCLKYWISLNVREHLLEELSPFSNVTEKLLLKYVGSVLQQDMTQLLDQDVQVLKAMLDWVNCKDSRLRVLGETVDIKTLNSVCQDAVLPGCMICPNDLHHLPEEALVAQCSKGHKIKLCCITFIPCMMSARKCEACGHSALDLQQLSGTKLLKQKHVCILCGGIVR</sequence>
<dbReference type="AlphaFoldDB" id="A0A9W3ACF1"/>
<evidence type="ECO:0000313" key="4">
    <source>
        <dbReference type="RefSeq" id="XP_055884964.1"/>
    </source>
</evidence>
<evidence type="ECO:0000313" key="6">
    <source>
        <dbReference type="RefSeq" id="XP_055884981.1"/>
    </source>
</evidence>
<evidence type="ECO:0000313" key="2">
    <source>
        <dbReference type="Proteomes" id="UP001165740"/>
    </source>
</evidence>
<dbReference type="GeneID" id="106080102"/>
<dbReference type="RefSeq" id="XP_055884964.1">
    <property type="nucleotide sequence ID" value="XM_056028989.1"/>
</dbReference>
<accession>A0A9W3ACF1</accession>
<dbReference type="GO" id="GO:0000127">
    <property type="term" value="C:transcription factor TFIIIC complex"/>
    <property type="evidence" value="ECO:0007669"/>
    <property type="project" value="InterPro"/>
</dbReference>
<evidence type="ECO:0000313" key="3">
    <source>
        <dbReference type="RefSeq" id="XP_055884955.1"/>
    </source>
</evidence>
<dbReference type="InterPro" id="IPR015943">
    <property type="entry name" value="WD40/YVTN_repeat-like_dom_sf"/>
</dbReference>
<dbReference type="RefSeq" id="XP_055884955.1">
    <property type="nucleotide sequence ID" value="XM_056028980.1"/>
</dbReference>
<keyword evidence="2" id="KW-1185">Reference proteome</keyword>
<dbReference type="InterPro" id="IPR044230">
    <property type="entry name" value="GTF3C4"/>
</dbReference>
<protein>
    <submittedName>
        <fullName evidence="3 4">Uncharacterized protein LOC106080102</fullName>
    </submittedName>
</protein>
<dbReference type="PANTHER" id="PTHR15496">
    <property type="entry name" value="GENERAL TRANSCRIPTION FACTOR 3C POLYPEPTIDE 4 FAMILY"/>
    <property type="match status" value="1"/>
</dbReference>
<dbReference type="Pfam" id="PF12657">
    <property type="entry name" value="TFIIIC_delta"/>
    <property type="match status" value="1"/>
</dbReference>
<dbReference type="RefSeq" id="XP_055884981.1">
    <property type="nucleotide sequence ID" value="XM_056029006.1"/>
</dbReference>
<feature type="domain" description="Transcription factor IIIC 90kDa subunit N-terminal" evidence="1">
    <location>
        <begin position="24"/>
        <end position="405"/>
    </location>
</feature>
<dbReference type="RefSeq" id="XP_055884987.1">
    <property type="nucleotide sequence ID" value="XM_056029012.1"/>
</dbReference>
<dbReference type="OrthoDB" id="6021743at2759"/>
<evidence type="ECO:0000313" key="5">
    <source>
        <dbReference type="RefSeq" id="XP_055884974.1"/>
    </source>
</evidence>
<dbReference type="InterPro" id="IPR024761">
    <property type="entry name" value="TFIIIC_delta_N"/>
</dbReference>
<dbReference type="OMA" id="SIELPWM"/>
<organism evidence="2 3">
    <name type="scientific">Biomphalaria glabrata</name>
    <name type="common">Bloodfluke planorb</name>
    <name type="synonym">Freshwater snail</name>
    <dbReference type="NCBI Taxonomy" id="6526"/>
    <lineage>
        <taxon>Eukaryota</taxon>
        <taxon>Metazoa</taxon>
        <taxon>Spiralia</taxon>
        <taxon>Lophotrochozoa</taxon>
        <taxon>Mollusca</taxon>
        <taxon>Gastropoda</taxon>
        <taxon>Heterobranchia</taxon>
        <taxon>Euthyneura</taxon>
        <taxon>Panpulmonata</taxon>
        <taxon>Hygrophila</taxon>
        <taxon>Lymnaeoidea</taxon>
        <taxon>Planorbidae</taxon>
        <taxon>Biomphalaria</taxon>
    </lineage>
</organism>
<dbReference type="GO" id="GO:0004402">
    <property type="term" value="F:histone acetyltransferase activity"/>
    <property type="evidence" value="ECO:0007669"/>
    <property type="project" value="InterPro"/>
</dbReference>
<evidence type="ECO:0000259" key="1">
    <source>
        <dbReference type="Pfam" id="PF12657"/>
    </source>
</evidence>
<dbReference type="RefSeq" id="XP_055884974.1">
    <property type="nucleotide sequence ID" value="XM_056028999.1"/>
</dbReference>
<gene>
    <name evidence="3 4 5 6 7" type="primary">LOC106080102</name>
</gene>
<name>A0A9W3ACF1_BIOGL</name>
<dbReference type="SUPFAM" id="SSF50978">
    <property type="entry name" value="WD40 repeat-like"/>
    <property type="match status" value="1"/>
</dbReference>